<organism evidence="1 2">
    <name type="scientific">Scutellospora calospora</name>
    <dbReference type="NCBI Taxonomy" id="85575"/>
    <lineage>
        <taxon>Eukaryota</taxon>
        <taxon>Fungi</taxon>
        <taxon>Fungi incertae sedis</taxon>
        <taxon>Mucoromycota</taxon>
        <taxon>Glomeromycotina</taxon>
        <taxon>Glomeromycetes</taxon>
        <taxon>Diversisporales</taxon>
        <taxon>Gigasporaceae</taxon>
        <taxon>Scutellospora</taxon>
    </lineage>
</organism>
<sequence length="49" mass="5679">INSFAIYRMRYETTSHIDLRLNLKSSIDTKVREIKARVNVTQGSGEPIR</sequence>
<evidence type="ECO:0000313" key="1">
    <source>
        <dbReference type="EMBL" id="CAG8688843.1"/>
    </source>
</evidence>
<gene>
    <name evidence="1" type="ORF">SCALOS_LOCUS10049</name>
</gene>
<proteinExistence type="predicted"/>
<dbReference type="EMBL" id="CAJVPM010034994">
    <property type="protein sequence ID" value="CAG8688843.1"/>
    <property type="molecule type" value="Genomic_DNA"/>
</dbReference>
<comment type="caution">
    <text evidence="1">The sequence shown here is derived from an EMBL/GenBank/DDBJ whole genome shotgun (WGS) entry which is preliminary data.</text>
</comment>
<feature type="non-terminal residue" evidence="1">
    <location>
        <position position="1"/>
    </location>
</feature>
<keyword evidence="2" id="KW-1185">Reference proteome</keyword>
<protein>
    <submittedName>
        <fullName evidence="1">3427_t:CDS:1</fullName>
    </submittedName>
</protein>
<reference evidence="1" key="1">
    <citation type="submission" date="2021-06" db="EMBL/GenBank/DDBJ databases">
        <authorList>
            <person name="Kallberg Y."/>
            <person name="Tangrot J."/>
            <person name="Rosling A."/>
        </authorList>
    </citation>
    <scope>NUCLEOTIDE SEQUENCE</scope>
    <source>
        <strain evidence="1">AU212A</strain>
    </source>
</reference>
<evidence type="ECO:0000313" key="2">
    <source>
        <dbReference type="Proteomes" id="UP000789860"/>
    </source>
</evidence>
<dbReference type="Proteomes" id="UP000789860">
    <property type="component" value="Unassembled WGS sequence"/>
</dbReference>
<name>A0ACA9P3H3_9GLOM</name>
<accession>A0ACA9P3H3</accession>